<name>A0A914QTJ5_9BILA</name>
<accession>A0A914QTJ5</accession>
<keyword evidence="1" id="KW-1185">Reference proteome</keyword>
<evidence type="ECO:0000313" key="2">
    <source>
        <dbReference type="WBParaSite" id="PDA_v2.g5007.t1"/>
    </source>
</evidence>
<dbReference type="Proteomes" id="UP000887578">
    <property type="component" value="Unplaced"/>
</dbReference>
<proteinExistence type="predicted"/>
<dbReference type="AlphaFoldDB" id="A0A914QTJ5"/>
<dbReference type="WBParaSite" id="PDA_v2.g5007.t1">
    <property type="protein sequence ID" value="PDA_v2.g5007.t1"/>
    <property type="gene ID" value="PDA_v2.g5007"/>
</dbReference>
<sequence length="146" mass="16530">MEYLDALSSDGENFEQYGDDIKFVGNEREGIELELKYKELKFRFCSDGCMDKVVVACYDSTNPNSNAKGECGPGQCEFKAGISEGDDKKPFLWFYDKFHNKFFPKNGDVCQSATMEFPETKTTGIPPFPSCEPLKHDGNVFALFNR</sequence>
<reference evidence="2" key="1">
    <citation type="submission" date="2022-11" db="UniProtKB">
        <authorList>
            <consortium name="WormBaseParasite"/>
        </authorList>
    </citation>
    <scope>IDENTIFICATION</scope>
</reference>
<protein>
    <submittedName>
        <fullName evidence="2">Uncharacterized protein</fullName>
    </submittedName>
</protein>
<evidence type="ECO:0000313" key="1">
    <source>
        <dbReference type="Proteomes" id="UP000887578"/>
    </source>
</evidence>
<organism evidence="1 2">
    <name type="scientific">Panagrolaimus davidi</name>
    <dbReference type="NCBI Taxonomy" id="227884"/>
    <lineage>
        <taxon>Eukaryota</taxon>
        <taxon>Metazoa</taxon>
        <taxon>Ecdysozoa</taxon>
        <taxon>Nematoda</taxon>
        <taxon>Chromadorea</taxon>
        <taxon>Rhabditida</taxon>
        <taxon>Tylenchina</taxon>
        <taxon>Panagrolaimomorpha</taxon>
        <taxon>Panagrolaimoidea</taxon>
        <taxon>Panagrolaimidae</taxon>
        <taxon>Panagrolaimus</taxon>
    </lineage>
</organism>